<keyword evidence="9" id="KW-1185">Reference proteome</keyword>
<feature type="transmembrane region" description="Helical" evidence="6">
    <location>
        <begin position="380"/>
        <end position="400"/>
    </location>
</feature>
<keyword evidence="3 6" id="KW-0812">Transmembrane</keyword>
<dbReference type="InterPro" id="IPR036259">
    <property type="entry name" value="MFS_trans_sf"/>
</dbReference>
<feature type="transmembrane region" description="Helical" evidence="6">
    <location>
        <begin position="354"/>
        <end position="374"/>
    </location>
</feature>
<dbReference type="InterPro" id="IPR050189">
    <property type="entry name" value="MFS_Efflux_Transporters"/>
</dbReference>
<dbReference type="EMBL" id="JAUYVI010000004">
    <property type="protein sequence ID" value="MDQ7248658.1"/>
    <property type="molecule type" value="Genomic_DNA"/>
</dbReference>
<evidence type="ECO:0000313" key="8">
    <source>
        <dbReference type="EMBL" id="MDQ7248658.1"/>
    </source>
</evidence>
<comment type="subcellular location">
    <subcellularLocation>
        <location evidence="1">Cell membrane</location>
        <topology evidence="1">Multi-pass membrane protein</topology>
    </subcellularLocation>
</comment>
<sequence length="426" mass="43703">MNNISEMRLPDPSLRRASSGAPRHYGWALFALAAAAFGIGTTEFVIMGLLPDVARDLAVTIPQAGLLVTGYALGVTFGGPVLALMTAKADRRKALLFLIGIFITGNLLCAVAPTYALLMAARVVTAVCHGTFFGLGAVVAASIVPPKMRARAIAMMFSGLTLANVLGVPFGTALGQALGWRATFWAVVAIGVVAATALAVWLPCNIPNQSTSLIAEARTLRRAGVWLAMSISTVSSVALFAVFTYIAPILQDVTGVSAHGVTIMLLLFGAGLTAGNAVGGRLGDWKLMPTLIGGTVALIAIQLVFHWSAVSMIPAGITIFLWGFLVFLIIPSIQMQVLHAARGAPTLASTLNQSAFNLGNASGAWLGGAAINVGVGYGELPLIGAAASLVGLGVVLATVLQDRRARKAAAAHDDAPPAAASACAAE</sequence>
<dbReference type="Proteomes" id="UP001230156">
    <property type="component" value="Unassembled WGS sequence"/>
</dbReference>
<evidence type="ECO:0000256" key="6">
    <source>
        <dbReference type="SAM" id="Phobius"/>
    </source>
</evidence>
<dbReference type="RefSeq" id="WP_379956141.1">
    <property type="nucleotide sequence ID" value="NZ_JAUYVI010000004.1"/>
</dbReference>
<comment type="caution">
    <text evidence="8">The sequence shown here is derived from an EMBL/GenBank/DDBJ whole genome shotgun (WGS) entry which is preliminary data.</text>
</comment>
<feature type="transmembrane region" description="Helical" evidence="6">
    <location>
        <begin position="287"/>
        <end position="307"/>
    </location>
</feature>
<proteinExistence type="predicted"/>
<reference evidence="9" key="1">
    <citation type="submission" date="2023-08" db="EMBL/GenBank/DDBJ databases">
        <title>Rhodospirillaceae gen. nov., a novel taxon isolated from the Yangtze River Yuezi River estuary sludge.</title>
        <authorList>
            <person name="Ruan L."/>
        </authorList>
    </citation>
    <scope>NUCLEOTIDE SEQUENCE [LARGE SCALE GENOMIC DNA]</scope>
    <source>
        <strain evidence="9">R-7</strain>
    </source>
</reference>
<protein>
    <submittedName>
        <fullName evidence="8">MFS transporter</fullName>
    </submittedName>
</protein>
<feature type="transmembrane region" description="Helical" evidence="6">
    <location>
        <begin position="256"/>
        <end position="275"/>
    </location>
</feature>
<evidence type="ECO:0000256" key="4">
    <source>
        <dbReference type="ARBA" id="ARBA00022989"/>
    </source>
</evidence>
<evidence type="ECO:0000313" key="9">
    <source>
        <dbReference type="Proteomes" id="UP001230156"/>
    </source>
</evidence>
<dbReference type="PANTHER" id="PTHR43124">
    <property type="entry name" value="PURINE EFFLUX PUMP PBUE"/>
    <property type="match status" value="1"/>
</dbReference>
<feature type="transmembrane region" description="Helical" evidence="6">
    <location>
        <begin position="95"/>
        <end position="117"/>
    </location>
</feature>
<dbReference type="InterPro" id="IPR020846">
    <property type="entry name" value="MFS_dom"/>
</dbReference>
<dbReference type="PANTHER" id="PTHR43124:SF8">
    <property type="entry name" value="INNER MEMBRANE TRANSPORT PROTEIN YDHP"/>
    <property type="match status" value="1"/>
</dbReference>
<keyword evidence="2" id="KW-1003">Cell membrane</keyword>
<evidence type="ECO:0000259" key="7">
    <source>
        <dbReference type="PROSITE" id="PS50850"/>
    </source>
</evidence>
<organism evidence="8 9">
    <name type="scientific">Dongia sedimenti</name>
    <dbReference type="NCBI Taxonomy" id="3064282"/>
    <lineage>
        <taxon>Bacteria</taxon>
        <taxon>Pseudomonadati</taxon>
        <taxon>Pseudomonadota</taxon>
        <taxon>Alphaproteobacteria</taxon>
        <taxon>Rhodospirillales</taxon>
        <taxon>Dongiaceae</taxon>
        <taxon>Dongia</taxon>
    </lineage>
</organism>
<feature type="domain" description="Major facilitator superfamily (MFS) profile" evidence="7">
    <location>
        <begin position="28"/>
        <end position="403"/>
    </location>
</feature>
<dbReference type="PROSITE" id="PS50850">
    <property type="entry name" value="MFS"/>
    <property type="match status" value="1"/>
</dbReference>
<feature type="transmembrane region" description="Helical" evidence="6">
    <location>
        <begin position="156"/>
        <end position="178"/>
    </location>
</feature>
<evidence type="ECO:0000256" key="2">
    <source>
        <dbReference type="ARBA" id="ARBA00022475"/>
    </source>
</evidence>
<feature type="transmembrane region" description="Helical" evidence="6">
    <location>
        <begin position="184"/>
        <end position="204"/>
    </location>
</feature>
<keyword evidence="4 6" id="KW-1133">Transmembrane helix</keyword>
<dbReference type="CDD" id="cd17324">
    <property type="entry name" value="MFS_NepI_like"/>
    <property type="match status" value="1"/>
</dbReference>
<feature type="transmembrane region" description="Helical" evidence="6">
    <location>
        <begin position="225"/>
        <end position="250"/>
    </location>
</feature>
<dbReference type="InterPro" id="IPR011701">
    <property type="entry name" value="MFS"/>
</dbReference>
<feature type="transmembrane region" description="Helical" evidence="6">
    <location>
        <begin position="313"/>
        <end position="333"/>
    </location>
</feature>
<dbReference type="Pfam" id="PF07690">
    <property type="entry name" value="MFS_1"/>
    <property type="match status" value="1"/>
</dbReference>
<gene>
    <name evidence="8" type="ORF">Q8A70_13315</name>
</gene>
<feature type="transmembrane region" description="Helical" evidence="6">
    <location>
        <begin position="123"/>
        <end position="144"/>
    </location>
</feature>
<dbReference type="SUPFAM" id="SSF103473">
    <property type="entry name" value="MFS general substrate transporter"/>
    <property type="match status" value="1"/>
</dbReference>
<dbReference type="Gene3D" id="1.20.1250.20">
    <property type="entry name" value="MFS general substrate transporter like domains"/>
    <property type="match status" value="2"/>
</dbReference>
<evidence type="ECO:0000256" key="5">
    <source>
        <dbReference type="ARBA" id="ARBA00023136"/>
    </source>
</evidence>
<evidence type="ECO:0000256" key="1">
    <source>
        <dbReference type="ARBA" id="ARBA00004651"/>
    </source>
</evidence>
<feature type="transmembrane region" description="Helical" evidence="6">
    <location>
        <begin position="61"/>
        <end position="83"/>
    </location>
</feature>
<keyword evidence="5 6" id="KW-0472">Membrane</keyword>
<accession>A0ABU0YLP6</accession>
<evidence type="ECO:0000256" key="3">
    <source>
        <dbReference type="ARBA" id="ARBA00022692"/>
    </source>
</evidence>
<name>A0ABU0YLP6_9PROT</name>
<feature type="transmembrane region" description="Helical" evidence="6">
    <location>
        <begin position="25"/>
        <end position="49"/>
    </location>
</feature>